<dbReference type="KEGG" id="crb:17890823"/>
<dbReference type="EMBL" id="KB870807">
    <property type="protein sequence ID" value="EOA30959.1"/>
    <property type="molecule type" value="Genomic_DNA"/>
</dbReference>
<sequence>MATFDDGDFPAQTHSPSEHDDFGYDNFSEAQPPPTQHPSGGFSSFNGDGAYGSENPASPNGYGFGASSPNHEFSSPFESSANDANGNGGGTDDAIFASDGPVLPDPIEMREEGFQRREWRRLNAIHLEEKEKKEKEMRNQIITEAEEYKKAFYEKREKTIETNKTDNREKEKLYWANQEKFHKDVDKHYWKAIAELIPREVPNIEKRGKKDPDKKPSVNVIQGPKPGKPTDLGRMRQIFLKLKTNPPPHMMPPPPPAKDAKDGKDAKDSKDAKGGKDGKDAKGGKDAKDLKDGKPADPKATEEKPASPAKDASVETAKPEAAASGEGEKPVAVAEAEGAKAE</sequence>
<evidence type="ECO:0000256" key="4">
    <source>
        <dbReference type="ARBA" id="ARBA00023136"/>
    </source>
</evidence>
<keyword evidence="4 7" id="KW-0472">Membrane</keyword>
<evidence type="ECO:0000313" key="10">
    <source>
        <dbReference type="Proteomes" id="UP000029121"/>
    </source>
</evidence>
<evidence type="ECO:0000256" key="3">
    <source>
        <dbReference type="ARBA" id="ARBA00005263"/>
    </source>
</evidence>
<dbReference type="STRING" id="81985.R0HML6"/>
<dbReference type="AlphaFoldDB" id="R0HML6"/>
<dbReference type="PANTHER" id="PTHR10639:SF33">
    <property type="entry name" value="CLATHRIN LIGHT CHAIN 1"/>
    <property type="match status" value="1"/>
</dbReference>
<evidence type="ECO:0000256" key="1">
    <source>
        <dbReference type="ARBA" id="ARBA00003913"/>
    </source>
</evidence>
<evidence type="ECO:0000256" key="5">
    <source>
        <dbReference type="ARBA" id="ARBA00023176"/>
    </source>
</evidence>
<feature type="compositionally biased region" description="Basic and acidic residues" evidence="8">
    <location>
        <begin position="258"/>
        <end position="305"/>
    </location>
</feature>
<evidence type="ECO:0000256" key="2">
    <source>
        <dbReference type="ARBA" id="ARBA00004180"/>
    </source>
</evidence>
<reference evidence="10" key="1">
    <citation type="journal article" date="2013" name="Nat. Genet.">
        <title>The Capsella rubella genome and the genomic consequences of rapid mating system evolution.</title>
        <authorList>
            <person name="Slotte T."/>
            <person name="Hazzouri K.M."/>
            <person name="Agren J.A."/>
            <person name="Koenig D."/>
            <person name="Maumus F."/>
            <person name="Guo Y.L."/>
            <person name="Steige K."/>
            <person name="Platts A.E."/>
            <person name="Escobar J.S."/>
            <person name="Newman L.K."/>
            <person name="Wang W."/>
            <person name="Mandakova T."/>
            <person name="Vello E."/>
            <person name="Smith L.M."/>
            <person name="Henz S.R."/>
            <person name="Steffen J."/>
            <person name="Takuno S."/>
            <person name="Brandvain Y."/>
            <person name="Coop G."/>
            <person name="Andolfatto P."/>
            <person name="Hu T.T."/>
            <person name="Blanchette M."/>
            <person name="Clark R.M."/>
            <person name="Quesneville H."/>
            <person name="Nordborg M."/>
            <person name="Gaut B.S."/>
            <person name="Lysak M.A."/>
            <person name="Jenkins J."/>
            <person name="Grimwood J."/>
            <person name="Chapman J."/>
            <person name="Prochnik S."/>
            <person name="Shu S."/>
            <person name="Rokhsar D."/>
            <person name="Schmutz J."/>
            <person name="Weigel D."/>
            <person name="Wright S.I."/>
        </authorList>
    </citation>
    <scope>NUCLEOTIDE SEQUENCE [LARGE SCALE GENOMIC DNA]</scope>
    <source>
        <strain evidence="10">cv. Monte Gargano</strain>
    </source>
</reference>
<keyword evidence="5 7" id="KW-0168">Coated pit</keyword>
<feature type="region of interest" description="Disordered" evidence="8">
    <location>
        <begin position="1"/>
        <end position="106"/>
    </location>
</feature>
<dbReference type="Pfam" id="PF01086">
    <property type="entry name" value="Clathrin_lg_ch"/>
    <property type="match status" value="1"/>
</dbReference>
<feature type="compositionally biased region" description="Polar residues" evidence="8">
    <location>
        <begin position="37"/>
        <end position="46"/>
    </location>
</feature>
<comment type="subcellular location">
    <subcellularLocation>
        <location evidence="2 7">Cytoplasmic vesicle membrane</location>
        <topology evidence="2 7">Peripheral membrane protein</topology>
        <orientation evidence="2 7">Cytoplasmic side</orientation>
    </subcellularLocation>
    <subcellularLocation>
        <location evidence="7">Membrane</location>
        <location evidence="7">Coated pit</location>
        <topology evidence="7">Peripheral membrane protein</topology>
        <orientation evidence="7">Cytoplasmic side</orientation>
    </subcellularLocation>
    <text evidence="7">Cytoplasmic face of coated pits and vesicles.</text>
</comment>
<dbReference type="eggNOG" id="ENOG502QVX7">
    <property type="taxonomic scope" value="Eukaryota"/>
</dbReference>
<accession>R0HML6</accession>
<protein>
    <recommendedName>
        <fullName evidence="7">Clathrin light chain</fullName>
    </recommendedName>
</protein>
<dbReference type="GO" id="GO:0005198">
    <property type="term" value="F:structural molecule activity"/>
    <property type="evidence" value="ECO:0007669"/>
    <property type="project" value="InterPro"/>
</dbReference>
<evidence type="ECO:0000256" key="7">
    <source>
        <dbReference type="RuleBase" id="RU363137"/>
    </source>
</evidence>
<dbReference type="InterPro" id="IPR000996">
    <property type="entry name" value="Clathrin_L-chain"/>
</dbReference>
<feature type="compositionally biased region" description="Pro residues" evidence="8">
    <location>
        <begin position="245"/>
        <end position="257"/>
    </location>
</feature>
<dbReference type="PANTHER" id="PTHR10639">
    <property type="entry name" value="CLATHRIN LIGHT CHAIN"/>
    <property type="match status" value="1"/>
</dbReference>
<name>R0HML6_9BRAS</name>
<dbReference type="GO" id="GO:0032050">
    <property type="term" value="F:clathrin heavy chain binding"/>
    <property type="evidence" value="ECO:0007669"/>
    <property type="project" value="TreeGrafter"/>
</dbReference>
<dbReference type="Proteomes" id="UP000029121">
    <property type="component" value="Unassembled WGS sequence"/>
</dbReference>
<feature type="region of interest" description="Disordered" evidence="8">
    <location>
        <begin position="200"/>
        <end position="342"/>
    </location>
</feature>
<evidence type="ECO:0000313" key="9">
    <source>
        <dbReference type="EMBL" id="EOA30959.1"/>
    </source>
</evidence>
<dbReference type="GO" id="GO:0030130">
    <property type="term" value="C:clathrin coat of trans-Golgi network vesicle"/>
    <property type="evidence" value="ECO:0007669"/>
    <property type="project" value="InterPro"/>
</dbReference>
<keyword evidence="10" id="KW-1185">Reference proteome</keyword>
<feature type="compositionally biased region" description="Polar residues" evidence="8">
    <location>
        <begin position="67"/>
        <end position="80"/>
    </location>
</feature>
<evidence type="ECO:0000256" key="8">
    <source>
        <dbReference type="SAM" id="MobiDB-lite"/>
    </source>
</evidence>
<feature type="compositionally biased region" description="Basic and acidic residues" evidence="8">
    <location>
        <begin position="202"/>
        <end position="216"/>
    </location>
</feature>
<evidence type="ECO:0000256" key="6">
    <source>
        <dbReference type="ARBA" id="ARBA00023329"/>
    </source>
</evidence>
<dbReference type="GO" id="GO:0006886">
    <property type="term" value="P:intracellular protein transport"/>
    <property type="evidence" value="ECO:0007669"/>
    <property type="project" value="InterPro"/>
</dbReference>
<comment type="function">
    <text evidence="1 7">Clathrin is the major protein of the polyhedral coat of coated pits and vesicles.</text>
</comment>
<keyword evidence="6 7" id="KW-0968">Cytoplasmic vesicle</keyword>
<organism evidence="9 10">
    <name type="scientific">Capsella rubella</name>
    <dbReference type="NCBI Taxonomy" id="81985"/>
    <lineage>
        <taxon>Eukaryota</taxon>
        <taxon>Viridiplantae</taxon>
        <taxon>Streptophyta</taxon>
        <taxon>Embryophyta</taxon>
        <taxon>Tracheophyta</taxon>
        <taxon>Spermatophyta</taxon>
        <taxon>Magnoliopsida</taxon>
        <taxon>eudicotyledons</taxon>
        <taxon>Gunneridae</taxon>
        <taxon>Pentapetalae</taxon>
        <taxon>rosids</taxon>
        <taxon>malvids</taxon>
        <taxon>Brassicales</taxon>
        <taxon>Brassicaceae</taxon>
        <taxon>Camelineae</taxon>
        <taxon>Capsella</taxon>
    </lineage>
</organism>
<gene>
    <name evidence="9" type="ORF">CARUB_v10014105mg</name>
</gene>
<dbReference type="GO" id="GO:0072583">
    <property type="term" value="P:clathrin-dependent endocytosis"/>
    <property type="evidence" value="ECO:0007669"/>
    <property type="project" value="TreeGrafter"/>
</dbReference>
<dbReference type="GO" id="GO:0030132">
    <property type="term" value="C:clathrin coat of coated pit"/>
    <property type="evidence" value="ECO:0007669"/>
    <property type="project" value="InterPro"/>
</dbReference>
<proteinExistence type="inferred from homology"/>
<dbReference type="OrthoDB" id="782264at2759"/>
<comment type="similarity">
    <text evidence="3 7">Belongs to the clathrin light chain family.</text>
</comment>